<evidence type="ECO:0000313" key="2">
    <source>
        <dbReference type="Proteomes" id="UP001241377"/>
    </source>
</evidence>
<sequence>MSKSTQSWEPSVAIIGAGCSGIILGLKLKAIGFHNFVIYERDSDVGGTWLTNTYPVSLYRKSSHGAYSNSKLYTIARGVDANWQKLARDNGLYEHCQFRTSFINAKWDDSTSSYRIRLKEGTRFGPDAPDSQSINNGRSGAYDGQIVEKEHNVLVSCIGGFSFPLIPKMNGLPNPYKDDKPILEKPDEILARFSHAAATRDDLTEQHGEDKFKGLVLHPSRWPRQGVDLHDKKVIVFGNGCSGQKVESIAQALPFPRIYPIGMCVVVVPLQQQMAKRYRGEGAEYLESLSKPNVETVTSPVERFTEHGFVTADGTSHEVDVVVLATGYDVTASTLDVTGRDGLRASTAILGDDSPRGYRGLALPKFPNHWLCLSLNTAPGHGSVLTNIEVQAAYITQCINAMRTFGVKVLEVKEEPTREYNAWLDRRLENTVWAKGSSFYRLGKERNGRIFTNWPAPIALYWWQNSSPKWQDWIGADQIAAKAQSRQRRMMVDIALALVGLAYFWTKFGPKWV</sequence>
<reference evidence="1" key="1">
    <citation type="submission" date="2023-04" db="EMBL/GenBank/DDBJ databases">
        <title>Draft Genome sequencing of Naganishia species isolated from polar environments using Oxford Nanopore Technology.</title>
        <authorList>
            <person name="Leo P."/>
            <person name="Venkateswaran K."/>
        </authorList>
    </citation>
    <scope>NUCLEOTIDE SEQUENCE</scope>
    <source>
        <strain evidence="1">MNA-CCFEE 5261</strain>
    </source>
</reference>
<gene>
    <name evidence="1" type="ORF">QFC19_003043</name>
</gene>
<protein>
    <submittedName>
        <fullName evidence="1">Uncharacterized protein</fullName>
    </submittedName>
</protein>
<dbReference type="Proteomes" id="UP001241377">
    <property type="component" value="Unassembled WGS sequence"/>
</dbReference>
<organism evidence="1 2">
    <name type="scientific">Naganishia cerealis</name>
    <dbReference type="NCBI Taxonomy" id="610337"/>
    <lineage>
        <taxon>Eukaryota</taxon>
        <taxon>Fungi</taxon>
        <taxon>Dikarya</taxon>
        <taxon>Basidiomycota</taxon>
        <taxon>Agaricomycotina</taxon>
        <taxon>Tremellomycetes</taxon>
        <taxon>Filobasidiales</taxon>
        <taxon>Filobasidiaceae</taxon>
        <taxon>Naganishia</taxon>
    </lineage>
</organism>
<name>A0ACC2W5N1_9TREE</name>
<keyword evidence="2" id="KW-1185">Reference proteome</keyword>
<evidence type="ECO:0000313" key="1">
    <source>
        <dbReference type="EMBL" id="KAJ9106731.1"/>
    </source>
</evidence>
<comment type="caution">
    <text evidence="1">The sequence shown here is derived from an EMBL/GenBank/DDBJ whole genome shotgun (WGS) entry which is preliminary data.</text>
</comment>
<accession>A0ACC2W5N1</accession>
<proteinExistence type="predicted"/>
<dbReference type="EMBL" id="JASBWR010000028">
    <property type="protein sequence ID" value="KAJ9106731.1"/>
    <property type="molecule type" value="Genomic_DNA"/>
</dbReference>